<reference evidence="3 4" key="1">
    <citation type="journal article" name="Sci. Rep.">
        <title>Telomere-to-telomere assembled and centromere annotated genomes of the two main subspecies of the button mushroom Agaricus bisporus reveal especially polymorphic chromosome ends.</title>
        <authorList>
            <person name="Sonnenberg A.S.M."/>
            <person name="Sedaghat-Telgerd N."/>
            <person name="Lavrijssen B."/>
            <person name="Ohm R.A."/>
            <person name="Hendrickx P.M."/>
            <person name="Scholtmeijer K."/>
            <person name="Baars J.J.P."/>
            <person name="van Peer A."/>
        </authorList>
    </citation>
    <scope>NUCLEOTIDE SEQUENCE [LARGE SCALE GENOMIC DNA]</scope>
    <source>
        <strain evidence="3 4">H119_p4</strain>
    </source>
</reference>
<dbReference type="NCBIfam" id="NF033635">
    <property type="entry name" value="SLATT_fungal"/>
    <property type="match status" value="1"/>
</dbReference>
<evidence type="ECO:0000313" key="4">
    <source>
        <dbReference type="Proteomes" id="UP000629468"/>
    </source>
</evidence>
<dbReference type="Proteomes" id="UP000629468">
    <property type="component" value="Unassembled WGS sequence"/>
</dbReference>
<evidence type="ECO:0000259" key="2">
    <source>
        <dbReference type="Pfam" id="PF18142"/>
    </source>
</evidence>
<proteinExistence type="predicted"/>
<evidence type="ECO:0000313" key="3">
    <source>
        <dbReference type="EMBL" id="KAF7760808.1"/>
    </source>
</evidence>
<comment type="caution">
    <text evidence="3">The sequence shown here is derived from an EMBL/GenBank/DDBJ whole genome shotgun (WGS) entry which is preliminary data.</text>
</comment>
<sequence>MNESSRSSPAPSSSHTEQDQFALHSNLAGSQFGMPSPDRHPPLYEPSNLHGIQSPTPSQGTPEGSVLRRHSSADLDQVTLRPRTETRVEGQFERNSSSGVGESPATVTRPANSGAPTQANQSKNSATLTSEQILTSPLSSQDGHNVSSREADTFRLTTNSAEIRRYAPLPPLPRPSGLGMPQPIHSLTNPHLVRGFQSIDNAVLSGDLDKSSSMFGIASHSNLVPSNSFSARAPGAAPAGGRGLETSGMIMDDLIPLHPTSNRSYPTLDPSRTLRSRTDWLAHAEEKEKTVGQRLDPTLDTARIERDKSALKARVTGYALNIAIGLQVLIGALTTGVSAATTGHQTSVATSILGGIATLIASYLARARGSHEPELSTARVKDLEQFIRDCEIFKLDHGHSIGSSDPEQEKRLSELRERFEELLGNGNGERHLAPT</sequence>
<evidence type="ECO:0000256" key="1">
    <source>
        <dbReference type="SAM" id="MobiDB-lite"/>
    </source>
</evidence>
<organism evidence="3 4">
    <name type="scientific">Agaricus bisporus var. burnettii</name>
    <dbReference type="NCBI Taxonomy" id="192524"/>
    <lineage>
        <taxon>Eukaryota</taxon>
        <taxon>Fungi</taxon>
        <taxon>Dikarya</taxon>
        <taxon>Basidiomycota</taxon>
        <taxon>Agaricomycotina</taxon>
        <taxon>Agaricomycetes</taxon>
        <taxon>Agaricomycetidae</taxon>
        <taxon>Agaricales</taxon>
        <taxon>Agaricineae</taxon>
        <taxon>Agaricaceae</taxon>
        <taxon>Agaricus</taxon>
    </lineage>
</organism>
<feature type="domain" description="SMODS and SLOG-associating 2TM effector" evidence="2">
    <location>
        <begin position="302"/>
        <end position="425"/>
    </location>
</feature>
<accession>A0A8H7EW32</accession>
<protein>
    <recommendedName>
        <fullName evidence="2">SMODS and SLOG-associating 2TM effector domain-containing protein</fullName>
    </recommendedName>
</protein>
<feature type="region of interest" description="Disordered" evidence="1">
    <location>
        <begin position="1"/>
        <end position="129"/>
    </location>
</feature>
<feature type="compositionally biased region" description="Polar residues" evidence="1">
    <location>
        <begin position="50"/>
        <end position="62"/>
    </location>
</feature>
<dbReference type="InterPro" id="IPR041622">
    <property type="entry name" value="SLATT_fungi"/>
</dbReference>
<feature type="compositionally biased region" description="Low complexity" evidence="1">
    <location>
        <begin position="1"/>
        <end position="14"/>
    </location>
</feature>
<name>A0A8H7EW32_AGABI</name>
<dbReference type="AlphaFoldDB" id="A0A8H7EW32"/>
<gene>
    <name evidence="3" type="ORF">Agabi119p4_10217</name>
</gene>
<dbReference type="Pfam" id="PF18142">
    <property type="entry name" value="SLATT_fungal"/>
    <property type="match status" value="1"/>
</dbReference>
<dbReference type="EMBL" id="JABXXO010000014">
    <property type="protein sequence ID" value="KAF7760808.1"/>
    <property type="molecule type" value="Genomic_DNA"/>
</dbReference>
<feature type="compositionally biased region" description="Basic and acidic residues" evidence="1">
    <location>
        <begin position="82"/>
        <end position="92"/>
    </location>
</feature>
<feature type="compositionally biased region" description="Polar residues" evidence="1">
    <location>
        <begin position="93"/>
        <end position="129"/>
    </location>
</feature>